<dbReference type="EMBL" id="SSWH01000006">
    <property type="protein sequence ID" value="THJ66535.1"/>
    <property type="molecule type" value="Genomic_DNA"/>
</dbReference>
<feature type="transmembrane region" description="Helical" evidence="9">
    <location>
        <begin position="141"/>
        <end position="160"/>
    </location>
</feature>
<organism evidence="11 12">
    <name type="scientific">Arthrobacter echini</name>
    <dbReference type="NCBI Taxonomy" id="1529066"/>
    <lineage>
        <taxon>Bacteria</taxon>
        <taxon>Bacillati</taxon>
        <taxon>Actinomycetota</taxon>
        <taxon>Actinomycetes</taxon>
        <taxon>Micrococcales</taxon>
        <taxon>Micrococcaceae</taxon>
        <taxon>Arthrobacter</taxon>
    </lineage>
</organism>
<keyword evidence="3 9" id="KW-0813">Transport</keyword>
<feature type="transmembrane region" description="Helical" evidence="9">
    <location>
        <begin position="24"/>
        <end position="45"/>
    </location>
</feature>
<protein>
    <submittedName>
        <fullName evidence="11">Amino acid ABC transporter permease</fullName>
    </submittedName>
</protein>
<dbReference type="PANTHER" id="PTHR30614">
    <property type="entry name" value="MEMBRANE COMPONENT OF AMINO ACID ABC TRANSPORTER"/>
    <property type="match status" value="1"/>
</dbReference>
<evidence type="ECO:0000259" key="10">
    <source>
        <dbReference type="PROSITE" id="PS50928"/>
    </source>
</evidence>
<dbReference type="GO" id="GO:0022857">
    <property type="term" value="F:transmembrane transporter activity"/>
    <property type="evidence" value="ECO:0007669"/>
    <property type="project" value="InterPro"/>
</dbReference>
<keyword evidence="12" id="KW-1185">Reference proteome</keyword>
<feature type="domain" description="ABC transmembrane type-1" evidence="10">
    <location>
        <begin position="72"/>
        <end position="266"/>
    </location>
</feature>
<dbReference type="Gene3D" id="1.10.3720.10">
    <property type="entry name" value="MetI-like"/>
    <property type="match status" value="1"/>
</dbReference>
<dbReference type="Pfam" id="PF00528">
    <property type="entry name" value="BPD_transp_1"/>
    <property type="match status" value="1"/>
</dbReference>
<evidence type="ECO:0000256" key="6">
    <source>
        <dbReference type="ARBA" id="ARBA00022970"/>
    </source>
</evidence>
<dbReference type="InterPro" id="IPR035906">
    <property type="entry name" value="MetI-like_sf"/>
</dbReference>
<comment type="subcellular location">
    <subcellularLocation>
        <location evidence="1 9">Cell membrane</location>
        <topology evidence="1 9">Multi-pass membrane protein</topology>
    </subcellularLocation>
</comment>
<evidence type="ECO:0000256" key="7">
    <source>
        <dbReference type="ARBA" id="ARBA00022989"/>
    </source>
</evidence>
<dbReference type="InterPro" id="IPR010065">
    <property type="entry name" value="AA_ABC_transptr_permease_3TM"/>
</dbReference>
<evidence type="ECO:0000256" key="8">
    <source>
        <dbReference type="ARBA" id="ARBA00023136"/>
    </source>
</evidence>
<evidence type="ECO:0000256" key="1">
    <source>
        <dbReference type="ARBA" id="ARBA00004651"/>
    </source>
</evidence>
<evidence type="ECO:0000256" key="3">
    <source>
        <dbReference type="ARBA" id="ARBA00022448"/>
    </source>
</evidence>
<dbReference type="PROSITE" id="PS50928">
    <property type="entry name" value="ABC_TM1"/>
    <property type="match status" value="1"/>
</dbReference>
<keyword evidence="5 9" id="KW-0812">Transmembrane</keyword>
<evidence type="ECO:0000256" key="9">
    <source>
        <dbReference type="RuleBase" id="RU363032"/>
    </source>
</evidence>
<accession>A0A4S5E4W0</accession>
<feature type="transmembrane region" description="Helical" evidence="9">
    <location>
        <begin position="248"/>
        <end position="267"/>
    </location>
</feature>
<gene>
    <name evidence="11" type="ORF">E8P82_08765</name>
</gene>
<dbReference type="SUPFAM" id="SSF161098">
    <property type="entry name" value="MetI-like"/>
    <property type="match status" value="1"/>
</dbReference>
<proteinExistence type="inferred from homology"/>
<keyword evidence="8 9" id="KW-0472">Membrane</keyword>
<dbReference type="GO" id="GO:0006865">
    <property type="term" value="P:amino acid transport"/>
    <property type="evidence" value="ECO:0007669"/>
    <property type="project" value="UniProtKB-KW"/>
</dbReference>
<dbReference type="OrthoDB" id="9814902at2"/>
<name>A0A4S5E4W0_9MICC</name>
<dbReference type="CDD" id="cd06261">
    <property type="entry name" value="TM_PBP2"/>
    <property type="match status" value="1"/>
</dbReference>
<comment type="caution">
    <text evidence="11">The sequence shown here is derived from an EMBL/GenBank/DDBJ whole genome shotgun (WGS) entry which is preliminary data.</text>
</comment>
<evidence type="ECO:0000256" key="2">
    <source>
        <dbReference type="ARBA" id="ARBA00010072"/>
    </source>
</evidence>
<dbReference type="PANTHER" id="PTHR30614:SF20">
    <property type="entry name" value="GLUTAMINE TRANSPORT SYSTEM PERMEASE PROTEIN GLNP"/>
    <property type="match status" value="1"/>
</dbReference>
<evidence type="ECO:0000313" key="12">
    <source>
        <dbReference type="Proteomes" id="UP000305233"/>
    </source>
</evidence>
<keyword evidence="6" id="KW-0029">Amino-acid transport</keyword>
<dbReference type="InterPro" id="IPR043429">
    <property type="entry name" value="ArtM/GltK/GlnP/TcyL/YhdX-like"/>
</dbReference>
<evidence type="ECO:0000256" key="5">
    <source>
        <dbReference type="ARBA" id="ARBA00022692"/>
    </source>
</evidence>
<reference evidence="11 12" key="1">
    <citation type="submission" date="2019-04" db="EMBL/GenBank/DDBJ databases">
        <authorList>
            <person name="Liu Q."/>
            <person name="Xin Y.-H."/>
        </authorList>
    </citation>
    <scope>NUCLEOTIDE SEQUENCE [LARGE SCALE GENOMIC DNA]</scope>
    <source>
        <strain evidence="11 12">AM23</strain>
    </source>
</reference>
<feature type="transmembrane region" description="Helical" evidence="9">
    <location>
        <begin position="181"/>
        <end position="201"/>
    </location>
</feature>
<dbReference type="Proteomes" id="UP000305233">
    <property type="component" value="Unassembled WGS sequence"/>
</dbReference>
<feature type="transmembrane region" description="Helical" evidence="9">
    <location>
        <begin position="76"/>
        <end position="96"/>
    </location>
</feature>
<dbReference type="AlphaFoldDB" id="A0A4S5E4W0"/>
<keyword evidence="7 9" id="KW-1133">Transmembrane helix</keyword>
<comment type="similarity">
    <text evidence="2">Belongs to the binding-protein-dependent transport system permease family. HisMQ subfamily.</text>
</comment>
<dbReference type="InterPro" id="IPR000515">
    <property type="entry name" value="MetI-like"/>
</dbReference>
<sequence length="277" mass="30167">MPGRAGDPADGRYIPRVKRSTRRYLVQGTLYVVFVLVVLFVVLSADWERIQPYFFNPEIAASLFPDIVLTAAKNTVIYTLIAFVGGVLLGLVLALMKLSPVLPYRWLATGFIELFRGLPALLVIFAFAFAVPIALEWRPPGGSTGAGLIGLIIVSSAYIAETIRAGIEAVPKGQTEAARSLGLNPLWTMITVVLPQAFRIITPPLTNELVIIIKDTSLLFIVGMALDQRELTTFARDALSSTASATPLVVAALLYLVITLPLTQLVAKLERHNKRGR</sequence>
<feature type="transmembrane region" description="Helical" evidence="9">
    <location>
        <begin position="117"/>
        <end position="135"/>
    </location>
</feature>
<keyword evidence="4" id="KW-1003">Cell membrane</keyword>
<dbReference type="GO" id="GO:0043190">
    <property type="term" value="C:ATP-binding cassette (ABC) transporter complex"/>
    <property type="evidence" value="ECO:0007669"/>
    <property type="project" value="InterPro"/>
</dbReference>
<evidence type="ECO:0000256" key="4">
    <source>
        <dbReference type="ARBA" id="ARBA00022475"/>
    </source>
</evidence>
<dbReference type="NCBIfam" id="TIGR01726">
    <property type="entry name" value="HEQRo_perm_3TM"/>
    <property type="match status" value="1"/>
</dbReference>
<evidence type="ECO:0000313" key="11">
    <source>
        <dbReference type="EMBL" id="THJ66535.1"/>
    </source>
</evidence>